<comment type="caution">
    <text evidence="1">The sequence shown here is derived from an EMBL/GenBank/DDBJ whole genome shotgun (WGS) entry which is preliminary data.</text>
</comment>
<accession>A0A2K3KJH7</accession>
<dbReference type="EMBL" id="ASHM01193583">
    <property type="protein sequence ID" value="PNX66444.1"/>
    <property type="molecule type" value="Genomic_DNA"/>
</dbReference>
<reference evidence="1 2" key="1">
    <citation type="journal article" date="2014" name="Am. J. Bot.">
        <title>Genome assembly and annotation for red clover (Trifolium pratense; Fabaceae).</title>
        <authorList>
            <person name="Istvanek J."/>
            <person name="Jaros M."/>
            <person name="Krenek A."/>
            <person name="Repkova J."/>
        </authorList>
    </citation>
    <scope>NUCLEOTIDE SEQUENCE [LARGE SCALE GENOMIC DNA]</scope>
    <source>
        <strain evidence="2">cv. Tatra</strain>
        <tissue evidence="1">Young leaves</tissue>
    </source>
</reference>
<feature type="non-terminal residue" evidence="1">
    <location>
        <position position="1"/>
    </location>
</feature>
<reference evidence="1 2" key="2">
    <citation type="journal article" date="2017" name="Front. Plant Sci.">
        <title>Gene Classification and Mining of Molecular Markers Useful in Red Clover (Trifolium pratense) Breeding.</title>
        <authorList>
            <person name="Istvanek J."/>
            <person name="Dluhosova J."/>
            <person name="Dluhos P."/>
            <person name="Patkova L."/>
            <person name="Nedelnik J."/>
            <person name="Repkova J."/>
        </authorList>
    </citation>
    <scope>NUCLEOTIDE SEQUENCE [LARGE SCALE GENOMIC DNA]</scope>
    <source>
        <strain evidence="2">cv. Tatra</strain>
        <tissue evidence="1">Young leaves</tissue>
    </source>
</reference>
<dbReference type="Proteomes" id="UP000236291">
    <property type="component" value="Unassembled WGS sequence"/>
</dbReference>
<proteinExistence type="predicted"/>
<name>A0A2K3KJH7_TRIPR</name>
<evidence type="ECO:0000313" key="2">
    <source>
        <dbReference type="Proteomes" id="UP000236291"/>
    </source>
</evidence>
<sequence length="28" mass="2816">GVRADGNSNLSDEIGMLLSAKSAAIGLR</sequence>
<evidence type="ECO:0000313" key="1">
    <source>
        <dbReference type="EMBL" id="PNX66444.1"/>
    </source>
</evidence>
<organism evidence="1 2">
    <name type="scientific">Trifolium pratense</name>
    <name type="common">Red clover</name>
    <dbReference type="NCBI Taxonomy" id="57577"/>
    <lineage>
        <taxon>Eukaryota</taxon>
        <taxon>Viridiplantae</taxon>
        <taxon>Streptophyta</taxon>
        <taxon>Embryophyta</taxon>
        <taxon>Tracheophyta</taxon>
        <taxon>Spermatophyta</taxon>
        <taxon>Magnoliopsida</taxon>
        <taxon>eudicotyledons</taxon>
        <taxon>Gunneridae</taxon>
        <taxon>Pentapetalae</taxon>
        <taxon>rosids</taxon>
        <taxon>fabids</taxon>
        <taxon>Fabales</taxon>
        <taxon>Fabaceae</taxon>
        <taxon>Papilionoideae</taxon>
        <taxon>50 kb inversion clade</taxon>
        <taxon>NPAAA clade</taxon>
        <taxon>Hologalegina</taxon>
        <taxon>IRL clade</taxon>
        <taxon>Trifolieae</taxon>
        <taxon>Trifolium</taxon>
    </lineage>
</organism>
<dbReference type="AlphaFoldDB" id="A0A2K3KJH7"/>
<gene>
    <name evidence="1" type="ORF">L195_g063051</name>
</gene>
<protein>
    <submittedName>
        <fullName evidence="1">Uncharacterized protein</fullName>
    </submittedName>
</protein>